<keyword evidence="2" id="KW-1185">Reference proteome</keyword>
<protein>
    <submittedName>
        <fullName evidence="1">Uncharacterized protein</fullName>
    </submittedName>
</protein>
<evidence type="ECO:0000313" key="1">
    <source>
        <dbReference type="EMBL" id="CAH0364795.1"/>
    </source>
</evidence>
<dbReference type="EMBL" id="CAKKNE010000001">
    <property type="protein sequence ID" value="CAH0364795.1"/>
    <property type="molecule type" value="Genomic_DNA"/>
</dbReference>
<evidence type="ECO:0000313" key="2">
    <source>
        <dbReference type="Proteomes" id="UP000789595"/>
    </source>
</evidence>
<name>A0A8J2WTH6_9STRA</name>
<accession>A0A8J2WTH6</accession>
<dbReference type="AlphaFoldDB" id="A0A8J2WTH6"/>
<gene>
    <name evidence="1" type="ORF">PECAL_1P11750</name>
</gene>
<sequence length="240" mass="26210">MGRSTRNRQPGERRYPHVERAANAVKQQHNAWVLEAAVRNGGDVVALDGVDLNTCGILVRGGIAAARIHVPNRPDFDAIVSRESDGPAGTVYRATAQEFCEAYAALARPRPPVRTVWLDVNARWGLHVERAVRALARCGCVADLFLTLSRGYHAPQLPALLDAVEAIFGEEAPGAALTLVDEHTGEYGTGMMIMHWRVAEGWWWERAWAARAASAPLADRLAAEGPEAFRKPRNVRAAHG</sequence>
<reference evidence="1" key="1">
    <citation type="submission" date="2021-11" db="EMBL/GenBank/DDBJ databases">
        <authorList>
            <consortium name="Genoscope - CEA"/>
            <person name="William W."/>
        </authorList>
    </citation>
    <scope>NUCLEOTIDE SEQUENCE</scope>
</reference>
<dbReference type="Proteomes" id="UP000789595">
    <property type="component" value="Unassembled WGS sequence"/>
</dbReference>
<organism evidence="1 2">
    <name type="scientific">Pelagomonas calceolata</name>
    <dbReference type="NCBI Taxonomy" id="35677"/>
    <lineage>
        <taxon>Eukaryota</taxon>
        <taxon>Sar</taxon>
        <taxon>Stramenopiles</taxon>
        <taxon>Ochrophyta</taxon>
        <taxon>Pelagophyceae</taxon>
        <taxon>Pelagomonadales</taxon>
        <taxon>Pelagomonadaceae</taxon>
        <taxon>Pelagomonas</taxon>
    </lineage>
</organism>
<comment type="caution">
    <text evidence="1">The sequence shown here is derived from an EMBL/GenBank/DDBJ whole genome shotgun (WGS) entry which is preliminary data.</text>
</comment>
<proteinExistence type="predicted"/>